<gene>
    <name evidence="8" type="ordered locus">A2cp1_2593</name>
</gene>
<evidence type="ECO:0000256" key="2">
    <source>
        <dbReference type="ARBA" id="ARBA00009772"/>
    </source>
</evidence>
<keyword evidence="9" id="KW-1185">Reference proteome</keyword>
<organism evidence="8 9">
    <name type="scientific">Anaeromyxobacter dehalogenans (strain ATCC BAA-258 / DSM 21875 / 2CP-1)</name>
    <dbReference type="NCBI Taxonomy" id="455488"/>
    <lineage>
        <taxon>Bacteria</taxon>
        <taxon>Pseudomonadati</taxon>
        <taxon>Myxococcota</taxon>
        <taxon>Myxococcia</taxon>
        <taxon>Myxococcales</taxon>
        <taxon>Cystobacterineae</taxon>
        <taxon>Anaeromyxobacteraceae</taxon>
        <taxon>Anaeromyxobacter</taxon>
    </lineage>
</organism>
<evidence type="ECO:0000256" key="1">
    <source>
        <dbReference type="ARBA" id="ARBA00004651"/>
    </source>
</evidence>
<keyword evidence="6 7" id="KW-0472">Membrane</keyword>
<proteinExistence type="inferred from homology"/>
<protein>
    <submittedName>
        <fullName evidence="8">Type III secretion system inner membrane R protein</fullName>
    </submittedName>
</protein>
<dbReference type="Proteomes" id="UP000007089">
    <property type="component" value="Chromosome"/>
</dbReference>
<dbReference type="InterPro" id="IPR002010">
    <property type="entry name" value="T3SS_IM_R"/>
</dbReference>
<feature type="transmembrane region" description="Helical" evidence="7">
    <location>
        <begin position="64"/>
        <end position="84"/>
    </location>
</feature>
<dbReference type="PRINTS" id="PR00953">
    <property type="entry name" value="TYPE3IMRPROT"/>
</dbReference>
<dbReference type="PANTHER" id="PTHR30065">
    <property type="entry name" value="FLAGELLAR BIOSYNTHETIC PROTEIN FLIR"/>
    <property type="match status" value="1"/>
</dbReference>
<keyword evidence="5 7" id="KW-1133">Transmembrane helix</keyword>
<evidence type="ECO:0000256" key="6">
    <source>
        <dbReference type="ARBA" id="ARBA00023136"/>
    </source>
</evidence>
<comment type="subcellular location">
    <subcellularLocation>
        <location evidence="1">Cell membrane</location>
        <topology evidence="1">Multi-pass membrane protein</topology>
    </subcellularLocation>
</comment>
<feature type="transmembrane region" description="Helical" evidence="7">
    <location>
        <begin position="173"/>
        <end position="198"/>
    </location>
</feature>
<accession>B8JD81</accession>
<dbReference type="KEGG" id="acp:A2cp1_2593"/>
<evidence type="ECO:0000256" key="3">
    <source>
        <dbReference type="ARBA" id="ARBA00022475"/>
    </source>
</evidence>
<evidence type="ECO:0000256" key="5">
    <source>
        <dbReference type="ARBA" id="ARBA00022989"/>
    </source>
</evidence>
<dbReference type="EMBL" id="CP001359">
    <property type="protein sequence ID" value="ACL65930.1"/>
    <property type="molecule type" value="Genomic_DNA"/>
</dbReference>
<reference evidence="8" key="1">
    <citation type="submission" date="2009-01" db="EMBL/GenBank/DDBJ databases">
        <title>Complete sequence of Anaeromyxobacter dehalogenans 2CP-1.</title>
        <authorList>
            <consortium name="US DOE Joint Genome Institute"/>
            <person name="Lucas S."/>
            <person name="Copeland A."/>
            <person name="Lapidus A."/>
            <person name="Glavina del Rio T."/>
            <person name="Dalin E."/>
            <person name="Tice H."/>
            <person name="Bruce D."/>
            <person name="Goodwin L."/>
            <person name="Pitluck S."/>
            <person name="Saunders E."/>
            <person name="Brettin T."/>
            <person name="Detter J.C."/>
            <person name="Han C."/>
            <person name="Larimer F."/>
            <person name="Land M."/>
            <person name="Hauser L."/>
            <person name="Kyrpides N."/>
            <person name="Ovchinnikova G."/>
            <person name="Beliaev A.S."/>
            <person name="Richardson P."/>
        </authorList>
    </citation>
    <scope>NUCLEOTIDE SEQUENCE</scope>
    <source>
        <strain evidence="8">2CP-1</strain>
    </source>
</reference>
<feature type="transmembrane region" description="Helical" evidence="7">
    <location>
        <begin position="91"/>
        <end position="110"/>
    </location>
</feature>
<keyword evidence="3" id="KW-1003">Cell membrane</keyword>
<dbReference type="Pfam" id="PF01311">
    <property type="entry name" value="Bac_export_1"/>
    <property type="match status" value="1"/>
</dbReference>
<name>B8JD81_ANAD2</name>
<keyword evidence="4 7" id="KW-0812">Transmembrane</keyword>
<feature type="transmembrane region" description="Helical" evidence="7">
    <location>
        <begin position="6"/>
        <end position="27"/>
    </location>
</feature>
<dbReference type="AlphaFoldDB" id="B8JD81"/>
<evidence type="ECO:0000256" key="7">
    <source>
        <dbReference type="SAM" id="Phobius"/>
    </source>
</evidence>
<evidence type="ECO:0000256" key="4">
    <source>
        <dbReference type="ARBA" id="ARBA00022692"/>
    </source>
</evidence>
<evidence type="ECO:0000313" key="8">
    <source>
        <dbReference type="EMBL" id="ACL65930.1"/>
    </source>
</evidence>
<evidence type="ECO:0000313" key="9">
    <source>
        <dbReference type="Proteomes" id="UP000007089"/>
    </source>
</evidence>
<sequence length="250" mass="24214">MDLPLAAAWGFGLLLLRTAGLCAVAPVLGARVVPARVRLGLALALTWAVHAGAGSPAVPPPPGLAALAGAALAETATGLLAGLAARWTLDAALAAGHLVGLSAGLGYSALVDPITGAESSAVSQTVFVVAQAVAVALGVHREAVAWLVRAALVWPPGAAPDLAELASRAVGQAALSVALAVRLAFPVMAAALLGHLLLAAMGRMAPQLSLSNVGFSASTLAAGLALYLTAPAAAELAARAAVAALAGPGG</sequence>
<dbReference type="RefSeq" id="WP_012633716.1">
    <property type="nucleotide sequence ID" value="NC_011891.1"/>
</dbReference>
<feature type="transmembrane region" description="Helical" evidence="7">
    <location>
        <begin position="210"/>
        <end position="230"/>
    </location>
</feature>
<dbReference type="GO" id="GO:0005886">
    <property type="term" value="C:plasma membrane"/>
    <property type="evidence" value="ECO:0007669"/>
    <property type="project" value="UniProtKB-SubCell"/>
</dbReference>
<dbReference type="HOGENOM" id="CLU_1109630_0_0_7"/>
<comment type="similarity">
    <text evidence="2">Belongs to the FliR/MopE/SpaR family.</text>
</comment>
<dbReference type="GO" id="GO:0006605">
    <property type="term" value="P:protein targeting"/>
    <property type="evidence" value="ECO:0007669"/>
    <property type="project" value="InterPro"/>
</dbReference>
<feature type="transmembrane region" description="Helical" evidence="7">
    <location>
        <begin position="39"/>
        <end position="58"/>
    </location>
</feature>
<dbReference type="PANTHER" id="PTHR30065:SF1">
    <property type="entry name" value="SURFACE PRESENTATION OF ANTIGENS PROTEIN SPAR"/>
    <property type="match status" value="1"/>
</dbReference>